<organism evidence="1 2">
    <name type="scientific">Niallia alba</name>
    <dbReference type="NCBI Taxonomy" id="2729105"/>
    <lineage>
        <taxon>Bacteria</taxon>
        <taxon>Bacillati</taxon>
        <taxon>Bacillota</taxon>
        <taxon>Bacilli</taxon>
        <taxon>Bacillales</taxon>
        <taxon>Bacillaceae</taxon>
        <taxon>Niallia</taxon>
    </lineage>
</organism>
<evidence type="ECO:0000313" key="2">
    <source>
        <dbReference type="Proteomes" id="UP000588491"/>
    </source>
</evidence>
<dbReference type="AlphaFoldDB" id="A0A7Y0K7X9"/>
<evidence type="ECO:0000313" key="1">
    <source>
        <dbReference type="EMBL" id="NMO77451.1"/>
    </source>
</evidence>
<dbReference type="Proteomes" id="UP000588491">
    <property type="component" value="Unassembled WGS sequence"/>
</dbReference>
<accession>A0A7Y0K7X9</accession>
<protein>
    <submittedName>
        <fullName evidence="1">Uncharacterized protein</fullName>
    </submittedName>
</protein>
<reference evidence="1 2" key="1">
    <citation type="submission" date="2020-04" db="EMBL/GenBank/DDBJ databases">
        <title>Bacillus sp. UniB3 isolated from commercial digestive syrup.</title>
        <authorList>
            <person name="Thorat V."/>
            <person name="Kirdat K."/>
            <person name="Tiwarekar B."/>
            <person name="Yadav A."/>
        </authorList>
    </citation>
    <scope>NUCLEOTIDE SEQUENCE [LARGE SCALE GENOMIC DNA]</scope>
    <source>
        <strain evidence="1 2">UniB3</strain>
    </source>
</reference>
<comment type="caution">
    <text evidence="1">The sequence shown here is derived from an EMBL/GenBank/DDBJ whole genome shotgun (WGS) entry which is preliminary data.</text>
</comment>
<name>A0A7Y0K7X9_9BACI</name>
<gene>
    <name evidence="1" type="ORF">HHU08_10610</name>
</gene>
<dbReference type="EMBL" id="JABBPK010000001">
    <property type="protein sequence ID" value="NMO77451.1"/>
    <property type="molecule type" value="Genomic_DNA"/>
</dbReference>
<proteinExistence type="predicted"/>
<keyword evidence="2" id="KW-1185">Reference proteome</keyword>
<dbReference type="RefSeq" id="WP_016201227.1">
    <property type="nucleotide sequence ID" value="NZ_JABBPK010000001.1"/>
</dbReference>
<sequence length="73" mass="8296">MQRTIITGLNGGAIYQNFPNPTYGAWNQQLLGYSPYHYMIGNQYYQIAPRPPGTQISSPYLGPNVPFSIRRVF</sequence>